<evidence type="ECO:0008006" key="2">
    <source>
        <dbReference type="Google" id="ProtNLM"/>
    </source>
</evidence>
<gene>
    <name evidence="1" type="ORF">Tci_035122</name>
</gene>
<proteinExistence type="predicted"/>
<dbReference type="EMBL" id="BKCJ010004797">
    <property type="protein sequence ID" value="GEU63144.1"/>
    <property type="molecule type" value="Genomic_DNA"/>
</dbReference>
<evidence type="ECO:0000313" key="1">
    <source>
        <dbReference type="EMBL" id="GEU63144.1"/>
    </source>
</evidence>
<comment type="caution">
    <text evidence="1">The sequence shown here is derived from an EMBL/GenBank/DDBJ whole genome shotgun (WGS) entry which is preliminary data.</text>
</comment>
<organism evidence="1">
    <name type="scientific">Tanacetum cinerariifolium</name>
    <name type="common">Dalmatian daisy</name>
    <name type="synonym">Chrysanthemum cinerariifolium</name>
    <dbReference type="NCBI Taxonomy" id="118510"/>
    <lineage>
        <taxon>Eukaryota</taxon>
        <taxon>Viridiplantae</taxon>
        <taxon>Streptophyta</taxon>
        <taxon>Embryophyta</taxon>
        <taxon>Tracheophyta</taxon>
        <taxon>Spermatophyta</taxon>
        <taxon>Magnoliopsida</taxon>
        <taxon>eudicotyledons</taxon>
        <taxon>Gunneridae</taxon>
        <taxon>Pentapetalae</taxon>
        <taxon>asterids</taxon>
        <taxon>campanulids</taxon>
        <taxon>Asterales</taxon>
        <taxon>Asteraceae</taxon>
        <taxon>Asteroideae</taxon>
        <taxon>Anthemideae</taxon>
        <taxon>Anthemidinae</taxon>
        <taxon>Tanacetum</taxon>
    </lineage>
</organism>
<dbReference type="AlphaFoldDB" id="A0A6L2LS88"/>
<accession>A0A6L2LS88</accession>
<sequence>MKRVVKDPTAKIDKLCSLDDTTVLGSIPPLSTPVTTTAGNALGKSSYANVTSKQSRKKVNVHTLFTPEGNGIDVVVSVDSIRAISERFANTAYNFFLRNKVAYLVVANYKWHPDENLLKEDVNIVPVWVKLYGAPVTAFSEDGLSVIATKLEYRPILKKSTASSSGNKKKGAESTIEFSNSNPFDVLNSVDNDVEFGTDRGTTNLVNDDATSSGSSFMNVDNSSFGTTPIIEKIRKFEDLLTSGQAILVDKAGNLLKNVEFPGEYDSEDEVASDENDMACFMAYEKDLSHKLQAICDNLDIRIPREEKQKTEKMGYVGAGGDGGRRRYSMEMERENKRKESQYGKEWVCFITSDGGDGAVAVEQWRWNSGGGVGI</sequence>
<protein>
    <recommendedName>
        <fullName evidence="2">DUF4283 domain-containing protein</fullName>
    </recommendedName>
</protein>
<name>A0A6L2LS88_TANCI</name>
<reference evidence="1" key="1">
    <citation type="journal article" date="2019" name="Sci. Rep.">
        <title>Draft genome of Tanacetum cinerariifolium, the natural source of mosquito coil.</title>
        <authorList>
            <person name="Yamashiro T."/>
            <person name="Shiraishi A."/>
            <person name="Satake H."/>
            <person name="Nakayama K."/>
        </authorList>
    </citation>
    <scope>NUCLEOTIDE SEQUENCE</scope>
</reference>